<evidence type="ECO:0000256" key="4">
    <source>
        <dbReference type="ARBA" id="ARBA00022915"/>
    </source>
</evidence>
<dbReference type="Pfam" id="PF05173">
    <property type="entry name" value="DapB_C"/>
    <property type="match status" value="1"/>
</dbReference>
<dbReference type="NCBIfam" id="TIGR02130">
    <property type="entry name" value="dapB_plant"/>
    <property type="match status" value="1"/>
</dbReference>
<feature type="domain" description="Dihydrodipicolinate reductase N-terminal" evidence="12">
    <location>
        <begin position="64"/>
        <end position="187"/>
    </location>
</feature>
<dbReference type="InterPro" id="IPR023940">
    <property type="entry name" value="DHDPR_bac"/>
</dbReference>
<dbReference type="InterPro" id="IPR000846">
    <property type="entry name" value="DapB_N"/>
</dbReference>
<evidence type="ECO:0000256" key="5">
    <source>
        <dbReference type="ARBA" id="ARBA00023002"/>
    </source>
</evidence>
<sequence length="337" mass="36329">MNVVDEVGFVNGSGLAAVGGGRHGRHGCCDRPRLEAGTKGFGRSMTVRAPRLGVRMSMGDELIYIMVNGMPGGMALETAEAVARRHTLVPVGLTGADVGVTSMEIEGNSVELVRPDERDQALKEVKEKYPGVVAIDFTHPTAVNGNVELYAKYGIDSIIGTTGGDEEAMREAVMRSSGVYSVIAPNMGKQIVAFQAMMKSISTEFPGCLSGYTMNVVESHQSTKADTSGTAKAVINSFNDMGVDFPVDHVEKVRTEAEQLDRMGVPMKYLKGHAYHTYTLTSPDGTVTLEFKHNVRGRLVYAEGTVDAAEFLVEKRALGGDQQIFNMIDILRSGKMQ</sequence>
<evidence type="ECO:0000256" key="3">
    <source>
        <dbReference type="ARBA" id="ARBA00022857"/>
    </source>
</evidence>
<comment type="pathway">
    <text evidence="8">Amino-acid biosynthesis; L-lysine biosynthesis via DAP pathway; (S)-tetrahydrodipicolinate from L-aspartate: step 4/4.</text>
</comment>
<dbReference type="InterPro" id="IPR022663">
    <property type="entry name" value="DapB_C"/>
</dbReference>
<dbReference type="Pfam" id="PF01113">
    <property type="entry name" value="DapB_N"/>
    <property type="match status" value="1"/>
</dbReference>
<evidence type="ECO:0000259" key="13">
    <source>
        <dbReference type="Pfam" id="PF05173"/>
    </source>
</evidence>
<dbReference type="InterPro" id="IPR036291">
    <property type="entry name" value="NAD(P)-bd_dom_sf"/>
</dbReference>
<dbReference type="Proteomes" id="UP001157974">
    <property type="component" value="Unassembled WGS sequence"/>
</dbReference>
<evidence type="ECO:0000313" key="14">
    <source>
        <dbReference type="EMBL" id="KAJ8902824.1"/>
    </source>
</evidence>
<comment type="catalytic activity">
    <reaction evidence="11">
        <text>(S)-2,3,4,5-tetrahydrodipicolinate + NAD(+) + H2O = (2S,4S)-4-hydroxy-2,3,4,5-tetrahydrodipicolinate + NADH + H(+)</text>
        <dbReference type="Rhea" id="RHEA:35323"/>
        <dbReference type="ChEBI" id="CHEBI:15377"/>
        <dbReference type="ChEBI" id="CHEBI:15378"/>
        <dbReference type="ChEBI" id="CHEBI:16845"/>
        <dbReference type="ChEBI" id="CHEBI:57540"/>
        <dbReference type="ChEBI" id="CHEBI:57945"/>
        <dbReference type="ChEBI" id="CHEBI:67139"/>
        <dbReference type="EC" id="1.17.1.8"/>
    </reaction>
</comment>
<evidence type="ECO:0000256" key="1">
    <source>
        <dbReference type="ARBA" id="ARBA00006642"/>
    </source>
</evidence>
<evidence type="ECO:0000313" key="15">
    <source>
        <dbReference type="Proteomes" id="UP001157974"/>
    </source>
</evidence>
<comment type="caution">
    <text evidence="14">The sequence shown here is derived from an EMBL/GenBank/DDBJ whole genome shotgun (WGS) entry which is preliminary data.</text>
</comment>
<keyword evidence="15" id="KW-1185">Reference proteome</keyword>
<evidence type="ECO:0000256" key="6">
    <source>
        <dbReference type="ARBA" id="ARBA00023027"/>
    </source>
</evidence>
<keyword evidence="6" id="KW-0520">NAD</keyword>
<feature type="domain" description="Dihydrodipicolinate reductase C-terminal" evidence="13">
    <location>
        <begin position="193"/>
        <end position="331"/>
    </location>
</feature>
<keyword evidence="2" id="KW-0028">Amino-acid biosynthesis</keyword>
<dbReference type="GO" id="GO:0019877">
    <property type="term" value="P:diaminopimelate biosynthetic process"/>
    <property type="evidence" value="ECO:0007669"/>
    <property type="project" value="UniProtKB-KW"/>
</dbReference>
<dbReference type="Gene3D" id="3.40.50.720">
    <property type="entry name" value="NAD(P)-binding Rossmann-like Domain"/>
    <property type="match status" value="1"/>
</dbReference>
<protein>
    <recommendedName>
        <fullName evidence="9">4-hydroxy-tetrahydrodipicolinate reductase</fullName>
        <ecNumber evidence="9">1.17.1.8</ecNumber>
    </recommendedName>
</protein>
<name>A0AAV8UJY5_9RHOD</name>
<dbReference type="Gene3D" id="3.30.360.10">
    <property type="entry name" value="Dihydrodipicolinate Reductase, domain 2"/>
    <property type="match status" value="1"/>
</dbReference>
<gene>
    <name evidence="14" type="ORF">NDN08_006144</name>
</gene>
<evidence type="ECO:0000256" key="7">
    <source>
        <dbReference type="ARBA" id="ARBA00023154"/>
    </source>
</evidence>
<comment type="catalytic activity">
    <reaction evidence="10">
        <text>(S)-2,3,4,5-tetrahydrodipicolinate + NADP(+) + H2O = (2S,4S)-4-hydroxy-2,3,4,5-tetrahydrodipicolinate + NADPH + H(+)</text>
        <dbReference type="Rhea" id="RHEA:35331"/>
        <dbReference type="ChEBI" id="CHEBI:15377"/>
        <dbReference type="ChEBI" id="CHEBI:15378"/>
        <dbReference type="ChEBI" id="CHEBI:16845"/>
        <dbReference type="ChEBI" id="CHEBI:57783"/>
        <dbReference type="ChEBI" id="CHEBI:58349"/>
        <dbReference type="ChEBI" id="CHEBI:67139"/>
        <dbReference type="EC" id="1.17.1.8"/>
    </reaction>
</comment>
<dbReference type="AlphaFoldDB" id="A0AAV8UJY5"/>
<dbReference type="GO" id="GO:0008839">
    <property type="term" value="F:4-hydroxy-tetrahydrodipicolinate reductase"/>
    <property type="evidence" value="ECO:0007669"/>
    <property type="project" value="UniProtKB-EC"/>
</dbReference>
<proteinExistence type="inferred from homology"/>
<comment type="similarity">
    <text evidence="1">Belongs to the DapB family.</text>
</comment>
<keyword evidence="4" id="KW-0220">Diaminopimelate biosynthesis</keyword>
<evidence type="ECO:0000256" key="8">
    <source>
        <dbReference type="ARBA" id="ARBA00037922"/>
    </source>
</evidence>
<dbReference type="PANTHER" id="PTHR20836:SF0">
    <property type="entry name" value="4-HYDROXY-TETRAHYDRODIPICOLINATE REDUCTASE 1, CHLOROPLASTIC-RELATED"/>
    <property type="match status" value="1"/>
</dbReference>
<dbReference type="SUPFAM" id="SSF51735">
    <property type="entry name" value="NAD(P)-binding Rossmann-fold domains"/>
    <property type="match status" value="1"/>
</dbReference>
<dbReference type="GO" id="GO:0009570">
    <property type="term" value="C:chloroplast stroma"/>
    <property type="evidence" value="ECO:0007669"/>
    <property type="project" value="TreeGrafter"/>
</dbReference>
<dbReference type="GO" id="GO:0009089">
    <property type="term" value="P:lysine biosynthetic process via diaminopimelate"/>
    <property type="evidence" value="ECO:0007669"/>
    <property type="project" value="InterPro"/>
</dbReference>
<evidence type="ECO:0000256" key="9">
    <source>
        <dbReference type="ARBA" id="ARBA00038983"/>
    </source>
</evidence>
<keyword evidence="7" id="KW-0457">Lysine biosynthesis</keyword>
<keyword evidence="3" id="KW-0521">NADP</keyword>
<dbReference type="EC" id="1.17.1.8" evidence="9"/>
<evidence type="ECO:0000256" key="11">
    <source>
        <dbReference type="ARBA" id="ARBA00049396"/>
    </source>
</evidence>
<dbReference type="EMBL" id="JAMWBK010000008">
    <property type="protein sequence ID" value="KAJ8902824.1"/>
    <property type="molecule type" value="Genomic_DNA"/>
</dbReference>
<reference evidence="14 15" key="1">
    <citation type="journal article" date="2023" name="Nat. Commun.">
        <title>Origin of minicircular mitochondrial genomes in red algae.</title>
        <authorList>
            <person name="Lee Y."/>
            <person name="Cho C.H."/>
            <person name="Lee Y.M."/>
            <person name="Park S.I."/>
            <person name="Yang J.H."/>
            <person name="West J.A."/>
            <person name="Bhattacharya D."/>
            <person name="Yoon H.S."/>
        </authorList>
    </citation>
    <scope>NUCLEOTIDE SEQUENCE [LARGE SCALE GENOMIC DNA]</scope>
    <source>
        <strain evidence="14 15">CCMP1338</strain>
        <tissue evidence="14">Whole cell</tissue>
    </source>
</reference>
<organism evidence="14 15">
    <name type="scientific">Rhodosorus marinus</name>
    <dbReference type="NCBI Taxonomy" id="101924"/>
    <lineage>
        <taxon>Eukaryota</taxon>
        <taxon>Rhodophyta</taxon>
        <taxon>Stylonematophyceae</taxon>
        <taxon>Stylonematales</taxon>
        <taxon>Stylonemataceae</taxon>
        <taxon>Rhodosorus</taxon>
    </lineage>
</organism>
<keyword evidence="5" id="KW-0560">Oxidoreductase</keyword>
<evidence type="ECO:0000259" key="12">
    <source>
        <dbReference type="Pfam" id="PF01113"/>
    </source>
</evidence>
<dbReference type="GO" id="GO:0070402">
    <property type="term" value="F:NADPH binding"/>
    <property type="evidence" value="ECO:0007669"/>
    <property type="project" value="InterPro"/>
</dbReference>
<accession>A0AAV8UJY5</accession>
<evidence type="ECO:0000256" key="10">
    <source>
        <dbReference type="ARBA" id="ARBA00049080"/>
    </source>
</evidence>
<dbReference type="InterPro" id="IPR011859">
    <property type="entry name" value="Dihydrodipicolinate_Rdtase_pln"/>
</dbReference>
<dbReference type="PANTHER" id="PTHR20836">
    <property type="entry name" value="DIHYDRODIPICOLINATE REDUCTASE"/>
    <property type="match status" value="1"/>
</dbReference>
<evidence type="ECO:0000256" key="2">
    <source>
        <dbReference type="ARBA" id="ARBA00022605"/>
    </source>
</evidence>